<dbReference type="PROSITE" id="PS51934">
    <property type="entry name" value="LRAT"/>
    <property type="match status" value="1"/>
</dbReference>
<dbReference type="GO" id="GO:0005737">
    <property type="term" value="C:cytoplasm"/>
    <property type="evidence" value="ECO:0007669"/>
    <property type="project" value="TreeGrafter"/>
</dbReference>
<keyword evidence="3" id="KW-0378">Hydrolase</keyword>
<evidence type="ECO:0000256" key="2">
    <source>
        <dbReference type="ARBA" id="ARBA00022679"/>
    </source>
</evidence>
<dbReference type="AlphaFoldDB" id="A0A5E4A2D4"/>
<dbReference type="Gene3D" id="3.90.1720.10">
    <property type="entry name" value="endopeptidase domain like (from Nostoc punctiforme)"/>
    <property type="match status" value="1"/>
</dbReference>
<name>A0A5E4A2D4_MARMO</name>
<keyword evidence="7" id="KW-1185">Reference proteome</keyword>
<evidence type="ECO:0000259" key="5">
    <source>
        <dbReference type="PROSITE" id="PS51934"/>
    </source>
</evidence>
<evidence type="ECO:0000313" key="7">
    <source>
        <dbReference type="Proteomes" id="UP000335636"/>
    </source>
</evidence>
<dbReference type="InterPro" id="IPR051496">
    <property type="entry name" value="H-rev107_PLA/AT"/>
</dbReference>
<dbReference type="Proteomes" id="UP000335636">
    <property type="component" value="Unassembled WGS sequence"/>
</dbReference>
<proteinExistence type="inferred from homology"/>
<feature type="domain" description="LRAT" evidence="5">
    <location>
        <begin position="16"/>
        <end position="152"/>
    </location>
</feature>
<accession>A0A5E4A2D4</accession>
<comment type="similarity">
    <text evidence="1">Belongs to the H-rev107 family.</text>
</comment>
<sequence length="173" mass="19252">MILLLQDRRKPKRGDLIEIFRGGFEHWAIYVGKGYVVHLASPILIPSTQDSRTSHVNHMKGINGDVAGSGVNSFTVLGDTAIVTKELLSVVAGGDAYRINNKNDEEYDPLPPQKIVQQAEKMVGKEVSYSVTSNNCEHFVNALRYRVSRSDQVLSGIITALYWACFWCSKIPL</sequence>
<evidence type="ECO:0000256" key="3">
    <source>
        <dbReference type="ARBA" id="ARBA00022801"/>
    </source>
</evidence>
<dbReference type="GO" id="GO:0004623">
    <property type="term" value="F:phospholipase A2 activity"/>
    <property type="evidence" value="ECO:0007669"/>
    <property type="project" value="TreeGrafter"/>
</dbReference>
<keyword evidence="2" id="KW-0808">Transferase</keyword>
<dbReference type="PANTHER" id="PTHR13943">
    <property type="entry name" value="HRAS-LIKE SUPPRESSOR - RELATED"/>
    <property type="match status" value="1"/>
</dbReference>
<evidence type="ECO:0000313" key="6">
    <source>
        <dbReference type="EMBL" id="VTJ50882.1"/>
    </source>
</evidence>
<dbReference type="GO" id="GO:0070292">
    <property type="term" value="P:N-acylphosphatidylethanolamine metabolic process"/>
    <property type="evidence" value="ECO:0007669"/>
    <property type="project" value="TreeGrafter"/>
</dbReference>
<evidence type="ECO:0000256" key="1">
    <source>
        <dbReference type="ARBA" id="ARBA00007824"/>
    </source>
</evidence>
<organism evidence="6 7">
    <name type="scientific">Marmota monax</name>
    <name type="common">Woodchuck</name>
    <dbReference type="NCBI Taxonomy" id="9995"/>
    <lineage>
        <taxon>Eukaryota</taxon>
        <taxon>Metazoa</taxon>
        <taxon>Chordata</taxon>
        <taxon>Craniata</taxon>
        <taxon>Vertebrata</taxon>
        <taxon>Euteleostomi</taxon>
        <taxon>Mammalia</taxon>
        <taxon>Eutheria</taxon>
        <taxon>Euarchontoglires</taxon>
        <taxon>Glires</taxon>
        <taxon>Rodentia</taxon>
        <taxon>Sciuromorpha</taxon>
        <taxon>Sciuridae</taxon>
        <taxon>Xerinae</taxon>
        <taxon>Marmotini</taxon>
        <taxon>Marmota</taxon>
    </lineage>
</organism>
<protein>
    <recommendedName>
        <fullName evidence="5">LRAT domain-containing protein</fullName>
    </recommendedName>
</protein>
<dbReference type="EMBL" id="CABDUW010000002">
    <property type="protein sequence ID" value="VTJ50882.1"/>
    <property type="molecule type" value="Genomic_DNA"/>
</dbReference>
<keyword evidence="4" id="KW-0443">Lipid metabolism</keyword>
<comment type="caution">
    <text evidence="6">The sequence shown here is derived from an EMBL/GenBank/DDBJ whole genome shotgun (WGS) entry which is preliminary data.</text>
</comment>
<dbReference type="Pfam" id="PF04970">
    <property type="entry name" value="LRAT"/>
    <property type="match status" value="1"/>
</dbReference>
<reference evidence="6" key="1">
    <citation type="submission" date="2019-04" db="EMBL/GenBank/DDBJ databases">
        <authorList>
            <person name="Alioto T."/>
            <person name="Alioto T."/>
        </authorList>
    </citation>
    <scope>NUCLEOTIDE SEQUENCE [LARGE SCALE GENOMIC DNA]</scope>
</reference>
<dbReference type="GO" id="GO:0008970">
    <property type="term" value="F:phospholipase A1 activity"/>
    <property type="evidence" value="ECO:0007669"/>
    <property type="project" value="TreeGrafter"/>
</dbReference>
<evidence type="ECO:0000256" key="4">
    <source>
        <dbReference type="ARBA" id="ARBA00023098"/>
    </source>
</evidence>
<dbReference type="GO" id="GO:0016410">
    <property type="term" value="F:N-acyltransferase activity"/>
    <property type="evidence" value="ECO:0007669"/>
    <property type="project" value="TreeGrafter"/>
</dbReference>
<dbReference type="PANTHER" id="PTHR13943:SF31">
    <property type="entry name" value="PHOSPHOLIPASE A AND ACYLTRANSFERASE 3"/>
    <property type="match status" value="1"/>
</dbReference>
<gene>
    <name evidence="6" type="ORF">MONAX_5E020436</name>
</gene>
<dbReference type="InterPro" id="IPR007053">
    <property type="entry name" value="LRAT_dom"/>
</dbReference>